<organism evidence="2 3">
    <name type="scientific">Streptomyces fructofermentans</name>
    <dbReference type="NCBI Taxonomy" id="152141"/>
    <lineage>
        <taxon>Bacteria</taxon>
        <taxon>Bacillati</taxon>
        <taxon>Actinomycetota</taxon>
        <taxon>Actinomycetes</taxon>
        <taxon>Kitasatosporales</taxon>
        <taxon>Streptomycetaceae</taxon>
        <taxon>Streptomyces</taxon>
    </lineage>
</organism>
<evidence type="ECO:0000256" key="1">
    <source>
        <dbReference type="SAM" id="MobiDB-lite"/>
    </source>
</evidence>
<reference evidence="2" key="2">
    <citation type="submission" date="2020-09" db="EMBL/GenBank/DDBJ databases">
        <authorList>
            <person name="Sun Q."/>
            <person name="Ohkuma M."/>
        </authorList>
    </citation>
    <scope>NUCLEOTIDE SEQUENCE</scope>
    <source>
        <strain evidence="2">JCM 4956</strain>
    </source>
</reference>
<dbReference type="AlphaFoldDB" id="A0A918U4V9"/>
<reference evidence="2" key="1">
    <citation type="journal article" date="2014" name="Int. J. Syst. Evol. Microbiol.">
        <title>Complete genome sequence of Corynebacterium casei LMG S-19264T (=DSM 44701T), isolated from a smear-ripened cheese.</title>
        <authorList>
            <consortium name="US DOE Joint Genome Institute (JGI-PGF)"/>
            <person name="Walter F."/>
            <person name="Albersmeier A."/>
            <person name="Kalinowski J."/>
            <person name="Ruckert C."/>
        </authorList>
    </citation>
    <scope>NUCLEOTIDE SEQUENCE</scope>
    <source>
        <strain evidence="2">JCM 4956</strain>
    </source>
</reference>
<proteinExistence type="predicted"/>
<dbReference type="Proteomes" id="UP000645555">
    <property type="component" value="Unassembled WGS sequence"/>
</dbReference>
<feature type="region of interest" description="Disordered" evidence="1">
    <location>
        <begin position="1"/>
        <end position="31"/>
    </location>
</feature>
<evidence type="ECO:0000313" key="2">
    <source>
        <dbReference type="EMBL" id="GGX91116.1"/>
    </source>
</evidence>
<comment type="caution">
    <text evidence="2">The sequence shown here is derived from an EMBL/GenBank/DDBJ whole genome shotgun (WGS) entry which is preliminary data.</text>
</comment>
<dbReference type="EMBL" id="BMWD01000033">
    <property type="protein sequence ID" value="GGX91116.1"/>
    <property type="molecule type" value="Genomic_DNA"/>
</dbReference>
<evidence type="ECO:0000313" key="3">
    <source>
        <dbReference type="Proteomes" id="UP000645555"/>
    </source>
</evidence>
<keyword evidence="3" id="KW-1185">Reference proteome</keyword>
<accession>A0A918U4V9</accession>
<protein>
    <submittedName>
        <fullName evidence="2">Uncharacterized protein</fullName>
    </submittedName>
</protein>
<sequence length="113" mass="11990">MGAGGRVRAVQDRPAAPARGRSTRPGTFVRARPASKTYVVIRQKQPAAEELAAARRPSGRCARSSRRDSRTQQARSADSLNAPGAPRARRTCPWGTPAAGTAGRRVPPADIYG</sequence>
<name>A0A918U4V9_9ACTN</name>
<feature type="region of interest" description="Disordered" evidence="1">
    <location>
        <begin position="47"/>
        <end position="113"/>
    </location>
</feature>
<feature type="compositionally biased region" description="Low complexity" evidence="1">
    <location>
        <begin position="47"/>
        <end position="56"/>
    </location>
</feature>
<gene>
    <name evidence="2" type="ORF">GCM10010515_67840</name>
</gene>